<dbReference type="EMBL" id="JBHSZZ010000076">
    <property type="protein sequence ID" value="MFC7188176.1"/>
    <property type="molecule type" value="Genomic_DNA"/>
</dbReference>
<gene>
    <name evidence="1" type="ORF">ACFQMK_15105</name>
</gene>
<reference evidence="1 2" key="1">
    <citation type="journal article" date="2019" name="Int. J. Syst. Evol. Microbiol.">
        <title>The Global Catalogue of Microorganisms (GCM) 10K type strain sequencing project: providing services to taxonomists for standard genome sequencing and annotation.</title>
        <authorList>
            <consortium name="The Broad Institute Genomics Platform"/>
            <consortium name="The Broad Institute Genome Sequencing Center for Infectious Disease"/>
            <person name="Wu L."/>
            <person name="Ma J."/>
        </authorList>
    </citation>
    <scope>NUCLEOTIDE SEQUENCE [LARGE SCALE GENOMIC DNA]</scope>
    <source>
        <strain evidence="1 2">Q85</strain>
    </source>
</reference>
<proteinExistence type="predicted"/>
<evidence type="ECO:0000313" key="1">
    <source>
        <dbReference type="EMBL" id="MFC7188176.1"/>
    </source>
</evidence>
<evidence type="ECO:0000313" key="2">
    <source>
        <dbReference type="Proteomes" id="UP001596390"/>
    </source>
</evidence>
<sequence>MGKIADQLQAEVEAYLIAGGAMALQQPSLKDTDPVVVDETALRHLMGVLADLGYEEVTDIGEELDCGFYDRS</sequence>
<protein>
    <submittedName>
        <fullName evidence="1">Uncharacterized protein</fullName>
    </submittedName>
</protein>
<name>A0ABD5YLY8_9EURY</name>
<accession>A0ABD5YLY8</accession>
<dbReference type="AlphaFoldDB" id="A0ABD5YLY8"/>
<dbReference type="RefSeq" id="WP_267665621.1">
    <property type="nucleotide sequence ID" value="NZ_JAODIX010000076.1"/>
</dbReference>
<keyword evidence="2" id="KW-1185">Reference proteome</keyword>
<comment type="caution">
    <text evidence="1">The sequence shown here is derived from an EMBL/GenBank/DDBJ whole genome shotgun (WGS) entry which is preliminary data.</text>
</comment>
<organism evidence="1 2">
    <name type="scientific">Halorubrum yunnanense</name>
    <dbReference type="NCBI Taxonomy" id="1526162"/>
    <lineage>
        <taxon>Archaea</taxon>
        <taxon>Methanobacteriati</taxon>
        <taxon>Methanobacteriota</taxon>
        <taxon>Stenosarchaea group</taxon>
        <taxon>Halobacteria</taxon>
        <taxon>Halobacteriales</taxon>
        <taxon>Haloferacaceae</taxon>
        <taxon>Halorubrum</taxon>
    </lineage>
</organism>
<dbReference type="Proteomes" id="UP001596390">
    <property type="component" value="Unassembled WGS sequence"/>
</dbReference>